<reference evidence="1" key="1">
    <citation type="submission" date="2020-10" db="EMBL/GenBank/DDBJ databases">
        <authorList>
            <person name="Gilroy R."/>
        </authorList>
    </citation>
    <scope>NUCLEOTIDE SEQUENCE</scope>
    <source>
        <strain evidence="1">17213</strain>
    </source>
</reference>
<organism evidence="1 2">
    <name type="scientific">Candidatus Avisuccinivibrio stercorigallinarum</name>
    <dbReference type="NCBI Taxonomy" id="2840704"/>
    <lineage>
        <taxon>Bacteria</taxon>
        <taxon>Pseudomonadati</taxon>
        <taxon>Pseudomonadota</taxon>
        <taxon>Gammaproteobacteria</taxon>
        <taxon>Aeromonadales</taxon>
        <taxon>Succinivibrionaceae</taxon>
        <taxon>Succinivibrionaceae incertae sedis</taxon>
        <taxon>Candidatus Avisuccinivibrio</taxon>
    </lineage>
</organism>
<sequence>MAKLDDKLLKIWHEIEQEKSWGGCRFIHSYLDVSWYAGCPHQGVKSAWIAAPERPQSLPQSKAVSIVRDVFNGRPALRASLTDGDEDVFAALWADLIKYSCGGSSTDEVLKRFAARYKTWVKLLMLKKKAKLTKEEQKGLLGELCFLSSELEKGRSALSAVSGWVGPEGADQDFCWAEGWHEIKAAAFGSDHISISSLQQLSAAGDGCLVVYFIDPAAPERSDAVTLPDMVDKLK</sequence>
<protein>
    <submittedName>
        <fullName evidence="1">PD-(D/E)XK motif protein</fullName>
    </submittedName>
</protein>
<dbReference type="Proteomes" id="UP000823631">
    <property type="component" value="Unassembled WGS sequence"/>
</dbReference>
<comment type="caution">
    <text evidence="1">The sequence shown here is derived from an EMBL/GenBank/DDBJ whole genome shotgun (WGS) entry which is preliminary data.</text>
</comment>
<dbReference type="EMBL" id="JADINH010000107">
    <property type="protein sequence ID" value="MBO8415718.1"/>
    <property type="molecule type" value="Genomic_DNA"/>
</dbReference>
<dbReference type="AlphaFoldDB" id="A0A9D9GSR2"/>
<feature type="non-terminal residue" evidence="1">
    <location>
        <position position="235"/>
    </location>
</feature>
<dbReference type="Pfam" id="PF14390">
    <property type="entry name" value="DUF4420"/>
    <property type="match status" value="1"/>
</dbReference>
<name>A0A9D9GSR2_9GAMM</name>
<accession>A0A9D9GSR2</accession>
<evidence type="ECO:0000313" key="1">
    <source>
        <dbReference type="EMBL" id="MBO8415718.1"/>
    </source>
</evidence>
<dbReference type="InterPro" id="IPR025534">
    <property type="entry name" value="DUF4420"/>
</dbReference>
<reference evidence="1" key="2">
    <citation type="journal article" date="2021" name="PeerJ">
        <title>Extensive microbial diversity within the chicken gut microbiome revealed by metagenomics and culture.</title>
        <authorList>
            <person name="Gilroy R."/>
            <person name="Ravi A."/>
            <person name="Getino M."/>
            <person name="Pursley I."/>
            <person name="Horton D.L."/>
            <person name="Alikhan N.F."/>
            <person name="Baker D."/>
            <person name="Gharbi K."/>
            <person name="Hall N."/>
            <person name="Watson M."/>
            <person name="Adriaenssens E.M."/>
            <person name="Foster-Nyarko E."/>
            <person name="Jarju S."/>
            <person name="Secka A."/>
            <person name="Antonio M."/>
            <person name="Oren A."/>
            <person name="Chaudhuri R.R."/>
            <person name="La Ragione R."/>
            <person name="Hildebrand F."/>
            <person name="Pallen M.J."/>
        </authorList>
    </citation>
    <scope>NUCLEOTIDE SEQUENCE</scope>
    <source>
        <strain evidence="1">17213</strain>
    </source>
</reference>
<gene>
    <name evidence="1" type="ORF">IAB19_05005</name>
</gene>
<proteinExistence type="predicted"/>
<evidence type="ECO:0000313" key="2">
    <source>
        <dbReference type="Proteomes" id="UP000823631"/>
    </source>
</evidence>